<organism evidence="4 5">
    <name type="scientific">Streptomonospora arabica</name>
    <dbReference type="NCBI Taxonomy" id="412417"/>
    <lineage>
        <taxon>Bacteria</taxon>
        <taxon>Bacillati</taxon>
        <taxon>Actinomycetota</taxon>
        <taxon>Actinomycetes</taxon>
        <taxon>Streptosporangiales</taxon>
        <taxon>Nocardiopsidaceae</taxon>
        <taxon>Streptomonospora</taxon>
    </lineage>
</organism>
<dbReference type="Pfam" id="PF05065">
    <property type="entry name" value="Phage_capsid"/>
    <property type="match status" value="1"/>
</dbReference>
<accession>A0ABV9SSQ2</accession>
<evidence type="ECO:0000256" key="2">
    <source>
        <dbReference type="SAM" id="MobiDB-lite"/>
    </source>
</evidence>
<dbReference type="Gene3D" id="3.30.2400.10">
    <property type="entry name" value="Major capsid protein gp5"/>
    <property type="match status" value="1"/>
</dbReference>
<feature type="region of interest" description="Disordered" evidence="2">
    <location>
        <begin position="73"/>
        <end position="95"/>
    </location>
</feature>
<comment type="caution">
    <text evidence="4">The sequence shown here is derived from an EMBL/GenBank/DDBJ whole genome shotgun (WGS) entry which is preliminary data.</text>
</comment>
<gene>
    <name evidence="4" type="ORF">ACFPCZ_22055</name>
</gene>
<comment type="subcellular location">
    <subcellularLocation>
        <location evidence="1">Virion</location>
    </subcellularLocation>
</comment>
<feature type="domain" description="Phage capsid-like C-terminal" evidence="3">
    <location>
        <begin position="207"/>
        <end position="484"/>
    </location>
</feature>
<dbReference type="Proteomes" id="UP001595858">
    <property type="component" value="Unassembled WGS sequence"/>
</dbReference>
<proteinExistence type="predicted"/>
<dbReference type="InterPro" id="IPR054612">
    <property type="entry name" value="Phage_capsid-like_C"/>
</dbReference>
<name>A0ABV9SSQ2_9ACTN</name>
<reference evidence="5" key="1">
    <citation type="journal article" date="2019" name="Int. J. Syst. Evol. Microbiol.">
        <title>The Global Catalogue of Microorganisms (GCM) 10K type strain sequencing project: providing services to taxonomists for standard genome sequencing and annotation.</title>
        <authorList>
            <consortium name="The Broad Institute Genomics Platform"/>
            <consortium name="The Broad Institute Genome Sequencing Center for Infectious Disease"/>
            <person name="Wu L."/>
            <person name="Ma J."/>
        </authorList>
    </citation>
    <scope>NUCLEOTIDE SEQUENCE [LARGE SCALE GENOMIC DNA]</scope>
    <source>
        <strain evidence="5">CGMCC 4.7304</strain>
    </source>
</reference>
<dbReference type="RefSeq" id="WP_344142996.1">
    <property type="nucleotide sequence ID" value="NZ_BAAAQI010000006.1"/>
</dbReference>
<protein>
    <submittedName>
        <fullName evidence="4">Phage major capsid protein</fullName>
    </submittedName>
</protein>
<evidence type="ECO:0000313" key="5">
    <source>
        <dbReference type="Proteomes" id="UP001595858"/>
    </source>
</evidence>
<sequence length="489" mass="53792">MGAMPDEEPRYLEEREERIKEIDSRIAELDAEFTGTRMSAEAREEWNGLNAERDEHATTVKEMRARRDRLQQITANPASAAGSTERGAPEAPSFIKSRGNDIYELSRVRAESSSEEEFREKVHDNARRAVERAKFPMVGGQSREATAEHVEDLLARTDGRDGWLAKRILTTGNPVYDRAFGKAVMYGPHTWTTEEQRQMALSPDSAGGFAVPFQLDPTVILTSDGSTSPLRQIARVEQITSKTWQGITSSGVTVSRSDEAAEAGDESFTVGQPEVTPTRVIANVEFSVEVDQDWPQLRSEISRLLMDAKEREEDSSFVTGDGTGNNPGGIAQTLAAGSEVEMASAGTLSVEDLYDLESETPVRFRSRGRFLGNKNTYNKIRDLSTGSDGGDLWVRLGSGQPSELLGYPAYEASAMDSIGDADGRVLVFGDFSQFLIVDRLGMTVELQPHVLGSSNRRWTGQRAVVAIWRNTSEVLVSNAFRVLVDPTAS</sequence>
<dbReference type="SUPFAM" id="SSF56563">
    <property type="entry name" value="Major capsid protein gp5"/>
    <property type="match status" value="1"/>
</dbReference>
<evidence type="ECO:0000313" key="4">
    <source>
        <dbReference type="EMBL" id="MFC4869327.1"/>
    </source>
</evidence>
<dbReference type="EMBL" id="JBHSIY010000028">
    <property type="protein sequence ID" value="MFC4869327.1"/>
    <property type="molecule type" value="Genomic_DNA"/>
</dbReference>
<evidence type="ECO:0000256" key="1">
    <source>
        <dbReference type="ARBA" id="ARBA00004328"/>
    </source>
</evidence>
<dbReference type="NCBIfam" id="TIGR01554">
    <property type="entry name" value="major_cap_HK97"/>
    <property type="match status" value="1"/>
</dbReference>
<keyword evidence="5" id="KW-1185">Reference proteome</keyword>
<dbReference type="InterPro" id="IPR024455">
    <property type="entry name" value="Phage_capsid"/>
</dbReference>
<evidence type="ECO:0000259" key="3">
    <source>
        <dbReference type="Pfam" id="PF05065"/>
    </source>
</evidence>